<protein>
    <submittedName>
        <fullName evidence="2">DUF87 domain-containing protein</fullName>
    </submittedName>
</protein>
<dbReference type="InterPro" id="IPR002789">
    <property type="entry name" value="HerA_central"/>
</dbReference>
<dbReference type="InterPro" id="IPR027417">
    <property type="entry name" value="P-loop_NTPase"/>
</dbReference>
<dbReference type="PANTHER" id="PTHR42957">
    <property type="entry name" value="HELICASE MJ1565-RELATED"/>
    <property type="match status" value="1"/>
</dbReference>
<reference evidence="2 3" key="1">
    <citation type="submission" date="2020-09" db="EMBL/GenBank/DDBJ databases">
        <title>Characterization of Paenibacillus peoriae strain ZF390 with broad-spectrum antimicrobial activity as a potential biocontrol agent.</title>
        <authorList>
            <person name="Li L."/>
            <person name="Zhao Y."/>
            <person name="Li B."/>
            <person name="Xie X."/>
        </authorList>
    </citation>
    <scope>NUCLEOTIDE SEQUENCE [LARGE SCALE GENOMIC DNA]</scope>
    <source>
        <strain evidence="2 3">ZF390</strain>
    </source>
</reference>
<dbReference type="Proteomes" id="UP000516384">
    <property type="component" value="Chromosome"/>
</dbReference>
<dbReference type="AlphaFoldDB" id="A0A7H0Y5A8"/>
<dbReference type="Gene3D" id="3.40.50.300">
    <property type="entry name" value="P-loop containing nucleotide triphosphate hydrolases"/>
    <property type="match status" value="2"/>
</dbReference>
<gene>
    <name evidence="2" type="ORF">IAQ67_20830</name>
</gene>
<name>A0A7H0Y5A8_9BACL</name>
<dbReference type="InterPro" id="IPR008571">
    <property type="entry name" value="HerA-like"/>
</dbReference>
<dbReference type="EMBL" id="CP061172">
    <property type="protein sequence ID" value="QNR66266.1"/>
    <property type="molecule type" value="Genomic_DNA"/>
</dbReference>
<evidence type="ECO:0000313" key="2">
    <source>
        <dbReference type="EMBL" id="QNR66266.1"/>
    </source>
</evidence>
<dbReference type="RefSeq" id="WP_190297744.1">
    <property type="nucleotide sequence ID" value="NZ_CP061172.1"/>
</dbReference>
<evidence type="ECO:0000313" key="3">
    <source>
        <dbReference type="Proteomes" id="UP000516384"/>
    </source>
</evidence>
<accession>A0A7H0Y5A8</accession>
<organism evidence="2 3">
    <name type="scientific">Paenibacillus peoriae</name>
    <dbReference type="NCBI Taxonomy" id="59893"/>
    <lineage>
        <taxon>Bacteria</taxon>
        <taxon>Bacillati</taxon>
        <taxon>Bacillota</taxon>
        <taxon>Bacilli</taxon>
        <taxon>Bacillales</taxon>
        <taxon>Paenibacillaceae</taxon>
        <taxon>Paenibacillus</taxon>
    </lineage>
</organism>
<dbReference type="Pfam" id="PF01935">
    <property type="entry name" value="DUF87"/>
    <property type="match status" value="1"/>
</dbReference>
<sequence>MSLNDQEIRLIRNMLSEGRKIPEIAKTLNISAVQVALISSQRDETSSEKQPPLLINKPKEEYSTVFSGSHTKVDRKIPVTGNIVIGQTSEGEQVVWNPLSAPNPHLMVVGESGFGKTYGITGLICELSRLGLPTVIVDYSRSYEEKNFPNKFKENFHEVNIGKFGITLNPLEIRESDVRGPLSVAVRISGTFNRIYNIGVHQEALLREVIVEIYGNRGIYENNPETWKKQAPHLSHLAAALQLISEDEQDPRQKRAELTFSHISNFFAYNSFNPNGAKFSWFEGIGSNKITVLQLNGLEGKTQKVVTEFLLWDIYSFFVSRGPNKLSCFLVLDEAHNLSFKSDTPVDKIVREARKFGLAAILASQQPEDFSGPVFTCTGTKICFQVAEQKGKFIQKIASKCKSNPNDIKDILSTIPKAHVFVLSENTGKVCRFSSHENRGIS</sequence>
<dbReference type="PANTHER" id="PTHR42957:SF1">
    <property type="entry name" value="HELICASE MJ1565-RELATED"/>
    <property type="match status" value="1"/>
</dbReference>
<proteinExistence type="predicted"/>
<evidence type="ECO:0000259" key="1">
    <source>
        <dbReference type="Pfam" id="PF01935"/>
    </source>
</evidence>
<dbReference type="SUPFAM" id="SSF52540">
    <property type="entry name" value="P-loop containing nucleoside triphosphate hydrolases"/>
    <property type="match status" value="1"/>
</dbReference>
<feature type="domain" description="Helicase HerA central" evidence="1">
    <location>
        <begin position="103"/>
        <end position="311"/>
    </location>
</feature>